<organism evidence="11 12">
    <name type="scientific">Marine Group III euryarchaeote</name>
    <dbReference type="NCBI Taxonomy" id="2173149"/>
    <lineage>
        <taxon>Archaea</taxon>
        <taxon>Methanobacteriati</taxon>
        <taxon>Thermoplasmatota</taxon>
        <taxon>Thermoplasmata</taxon>
        <taxon>Candidatus Thermoprofundales</taxon>
    </lineage>
</organism>
<keyword evidence="9" id="KW-0472">Membrane</keyword>
<proteinExistence type="inferred from homology"/>
<evidence type="ECO:0000256" key="3">
    <source>
        <dbReference type="ARBA" id="ARBA00022801"/>
    </source>
</evidence>
<dbReference type="PROSITE" id="PS00138">
    <property type="entry name" value="SUBTILASE_SER"/>
    <property type="match status" value="1"/>
</dbReference>
<dbReference type="GO" id="GO:0004252">
    <property type="term" value="F:serine-type endopeptidase activity"/>
    <property type="evidence" value="ECO:0007669"/>
    <property type="project" value="UniProtKB-UniRule"/>
</dbReference>
<gene>
    <name evidence="11" type="ORF">EYQ16_04060</name>
</gene>
<dbReference type="PRINTS" id="PR00723">
    <property type="entry name" value="SUBTILISIN"/>
</dbReference>
<evidence type="ECO:0000256" key="4">
    <source>
        <dbReference type="ARBA" id="ARBA00022825"/>
    </source>
</evidence>
<keyword evidence="9" id="KW-1133">Transmembrane helix</keyword>
<feature type="domain" description="Peptidase S8/S53" evidence="10">
    <location>
        <begin position="205"/>
        <end position="551"/>
    </location>
</feature>
<keyword evidence="4 6" id="KW-0720">Serine protease</keyword>
<evidence type="ECO:0000313" key="11">
    <source>
        <dbReference type="EMBL" id="HIG63672.1"/>
    </source>
</evidence>
<comment type="caution">
    <text evidence="11">The sequence shown here is derived from an EMBL/GenBank/DDBJ whole genome shotgun (WGS) entry which is preliminary data.</text>
</comment>
<dbReference type="Pfam" id="PF00082">
    <property type="entry name" value="Peptidase_S8"/>
    <property type="match status" value="1"/>
</dbReference>
<dbReference type="InterPro" id="IPR050131">
    <property type="entry name" value="Peptidase_S8_subtilisin-like"/>
</dbReference>
<dbReference type="InterPro" id="IPR023827">
    <property type="entry name" value="Peptidase_S8_Asp-AS"/>
</dbReference>
<evidence type="ECO:0000256" key="6">
    <source>
        <dbReference type="PROSITE-ProRule" id="PRU01240"/>
    </source>
</evidence>
<dbReference type="AlphaFoldDB" id="A0A7C8DP53"/>
<comment type="similarity">
    <text evidence="1 6 7">Belongs to the peptidase S8 family.</text>
</comment>
<dbReference type="PANTHER" id="PTHR43806:SF11">
    <property type="entry name" value="CEREVISIN-RELATED"/>
    <property type="match status" value="1"/>
</dbReference>
<evidence type="ECO:0000256" key="7">
    <source>
        <dbReference type="RuleBase" id="RU003355"/>
    </source>
</evidence>
<feature type="compositionally biased region" description="Basic and acidic residues" evidence="8">
    <location>
        <begin position="442"/>
        <end position="451"/>
    </location>
</feature>
<dbReference type="PANTHER" id="PTHR43806">
    <property type="entry name" value="PEPTIDASE S8"/>
    <property type="match status" value="1"/>
</dbReference>
<dbReference type="InterPro" id="IPR000209">
    <property type="entry name" value="Peptidase_S8/S53_dom"/>
</dbReference>
<dbReference type="EMBL" id="DUAV01000025">
    <property type="protein sequence ID" value="HIG63672.1"/>
    <property type="molecule type" value="Genomic_DNA"/>
</dbReference>
<evidence type="ECO:0000313" key="12">
    <source>
        <dbReference type="Proteomes" id="UP000589516"/>
    </source>
</evidence>
<evidence type="ECO:0000256" key="5">
    <source>
        <dbReference type="PIRSR" id="PIRSR615500-1"/>
    </source>
</evidence>
<dbReference type="Proteomes" id="UP000589516">
    <property type="component" value="Unassembled WGS sequence"/>
</dbReference>
<feature type="active site" description="Charge relay system" evidence="5 6">
    <location>
        <position position="272"/>
    </location>
</feature>
<dbReference type="SUPFAM" id="SSF52743">
    <property type="entry name" value="Subtilisin-like"/>
    <property type="match status" value="1"/>
</dbReference>
<keyword evidence="2 6" id="KW-0645">Protease</keyword>
<dbReference type="Gene3D" id="3.40.50.200">
    <property type="entry name" value="Peptidase S8/S53 domain"/>
    <property type="match status" value="1"/>
</dbReference>
<dbReference type="InterPro" id="IPR023828">
    <property type="entry name" value="Peptidase_S8_Ser-AS"/>
</dbReference>
<dbReference type="InterPro" id="IPR015500">
    <property type="entry name" value="Peptidase_S8_subtilisin-rel"/>
</dbReference>
<evidence type="ECO:0000256" key="9">
    <source>
        <dbReference type="SAM" id="Phobius"/>
    </source>
</evidence>
<evidence type="ECO:0000256" key="1">
    <source>
        <dbReference type="ARBA" id="ARBA00011073"/>
    </source>
</evidence>
<dbReference type="InterPro" id="IPR036852">
    <property type="entry name" value="Peptidase_S8/S53_dom_sf"/>
</dbReference>
<dbReference type="GO" id="GO:0006508">
    <property type="term" value="P:proteolysis"/>
    <property type="evidence" value="ECO:0007669"/>
    <property type="project" value="UniProtKB-KW"/>
</dbReference>
<dbReference type="PROSITE" id="PS51892">
    <property type="entry name" value="SUBTILASE"/>
    <property type="match status" value="1"/>
</dbReference>
<dbReference type="PROSITE" id="PS00137">
    <property type="entry name" value="SUBTILASE_HIS"/>
    <property type="match status" value="1"/>
</dbReference>
<reference evidence="12" key="1">
    <citation type="journal article" date="2019" name="bioRxiv">
        <title>Genome diversification in globally distributed novel marine Proteobacteria is linked to environmental adaptation.</title>
        <authorList>
            <person name="Zhou Z."/>
            <person name="Tran P.Q."/>
            <person name="Kieft K."/>
            <person name="Anantharaman K."/>
        </authorList>
    </citation>
    <scope>NUCLEOTIDE SEQUENCE [LARGE SCALE GENOMIC DNA]</scope>
</reference>
<dbReference type="InterPro" id="IPR022398">
    <property type="entry name" value="Peptidase_S8_His-AS"/>
</dbReference>
<name>A0A7C8DP53_9ARCH</name>
<feature type="active site" description="Charge relay system" evidence="5 6">
    <location>
        <position position="496"/>
    </location>
</feature>
<accession>A0A7C8DP53</accession>
<keyword evidence="9" id="KW-0812">Transmembrane</keyword>
<feature type="region of interest" description="Disordered" evidence="8">
    <location>
        <begin position="422"/>
        <end position="451"/>
    </location>
</feature>
<feature type="active site" description="Charge relay system" evidence="5 6">
    <location>
        <position position="214"/>
    </location>
</feature>
<feature type="transmembrane region" description="Helical" evidence="9">
    <location>
        <begin position="45"/>
        <end position="63"/>
    </location>
</feature>
<feature type="transmembrane region" description="Helical" evidence="9">
    <location>
        <begin position="683"/>
        <end position="703"/>
    </location>
</feature>
<evidence type="ECO:0000256" key="8">
    <source>
        <dbReference type="SAM" id="MobiDB-lite"/>
    </source>
</evidence>
<evidence type="ECO:0000259" key="10">
    <source>
        <dbReference type="Pfam" id="PF00082"/>
    </source>
</evidence>
<protein>
    <recommendedName>
        <fullName evidence="10">Peptidase S8/S53 domain-containing protein</fullName>
    </recommendedName>
</protein>
<dbReference type="PROSITE" id="PS00136">
    <property type="entry name" value="SUBTILASE_ASP"/>
    <property type="match status" value="1"/>
</dbReference>
<keyword evidence="3 6" id="KW-0378">Hydrolase</keyword>
<sequence>MPAGRCAPTARRGCSERGAATRSIASATDANFITRRRSTAIMRRLAAILLAVLLLAGNLQLPAASEPAAPAASTVSAPVTGGDTPPVAPWWERTSRDADRNGIVDWLETRDASTAVGVSYGYQPGERELESLLLAGFEPRLLLSDAVLLGPVAPERFALAASLPGVVMVEPYGKVVFYGDVQTPNIKAKNSTAYPMGAWDLGYTGRGVNIAIVDTGIDDGHPGLTGKFVAGFDAVCTDDEACILTVGDGSGDYGVLSQQDDGSFNPDDKNQHGTACSGMATSTGLLPDGTLSDYQGAAPDASLVDVRIGTALGAGPFENSILEQEFYESAMNGLQWVLDNRDNLWAGADEANHGIDIVSLSWGIISEDPEGSDGTDMHSRRLDELSEAGVVVSVAAGNDGPNNDGLSGMGSSSLSVTVGALDDQNTIERGDDTIAGYSSRGPRRDNNDGYPYDELKPDISASGSNIVQAEACTNRIPPTRCDATNNGYSGRGSGTSYATPSVAGVMALLLEVNGNLTPAVVREILRTTAEPRGEPTYPELDPFWNRDFGWGMVDALLAVEEAIKLEDPENVDVELQAHILETITNDSVVIKGVSWARLGNVSAVQYRIDDGPWREVHDYAVALPQPTGAYIPWSITLSEEELAFSGNHALFVRALGNGGFHSLTPHTHFVADGFTPESSARDLLPLILALAVALGGTVAVVAWRGGYLTAPRD</sequence>
<evidence type="ECO:0000256" key="2">
    <source>
        <dbReference type="ARBA" id="ARBA00022670"/>
    </source>
</evidence>